<protein>
    <recommendedName>
        <fullName evidence="1">Lon N-terminal domain-containing protein</fullName>
    </recommendedName>
</protein>
<dbReference type="SMART" id="SM00464">
    <property type="entry name" value="LON"/>
    <property type="match status" value="1"/>
</dbReference>
<organism evidence="2 3">
    <name type="scientific">Chitinophaga terrae</name>
    <name type="common">ex Kim and Jung 2007</name>
    <dbReference type="NCBI Taxonomy" id="408074"/>
    <lineage>
        <taxon>Bacteria</taxon>
        <taxon>Pseudomonadati</taxon>
        <taxon>Bacteroidota</taxon>
        <taxon>Chitinophagia</taxon>
        <taxon>Chitinophagales</taxon>
        <taxon>Chitinophagaceae</taxon>
        <taxon>Chitinophaga</taxon>
    </lineage>
</organism>
<dbReference type="Gene3D" id="2.30.130.40">
    <property type="entry name" value="LON domain-like"/>
    <property type="match status" value="1"/>
</dbReference>
<dbReference type="InterPro" id="IPR003111">
    <property type="entry name" value="Lon_prtase_N"/>
</dbReference>
<dbReference type="InterPro" id="IPR015947">
    <property type="entry name" value="PUA-like_sf"/>
</dbReference>
<dbReference type="Proteomes" id="UP000199656">
    <property type="component" value="Unassembled WGS sequence"/>
</dbReference>
<sequence>MSMTNFISIFPLGIVVYPGEQLNLHIFEPRYKQLVTSCLAENKPFGIPTVINNKIMEYGTTVQIKKVEKLYRNGEMDIVTEGEKVFRILEHVKQVPGKLYGGAIVNYPENEGNVHARLQREVLQGIRELHTILQIHKSFKKDDNLLLSYDLAHHAGLSLDEEYELLQLLYEAQRLEYLKRHLHKVIPMMAEMERLKERVRLNGHFKNLSAGDLGTGEV</sequence>
<evidence type="ECO:0000313" key="3">
    <source>
        <dbReference type="Proteomes" id="UP000199656"/>
    </source>
</evidence>
<dbReference type="STRING" id="408074.SAMN05660909_03317"/>
<dbReference type="SUPFAM" id="SSF88697">
    <property type="entry name" value="PUA domain-like"/>
    <property type="match status" value="1"/>
</dbReference>
<reference evidence="3" key="1">
    <citation type="submission" date="2016-10" db="EMBL/GenBank/DDBJ databases">
        <authorList>
            <person name="Varghese N."/>
            <person name="Submissions S."/>
        </authorList>
    </citation>
    <scope>NUCLEOTIDE SEQUENCE [LARGE SCALE GENOMIC DNA]</scope>
    <source>
        <strain evidence="3">DSM 23920</strain>
    </source>
</reference>
<dbReference type="AlphaFoldDB" id="A0A1H4DUD1"/>
<dbReference type="PANTHER" id="PTHR46732:SF8">
    <property type="entry name" value="ATP-DEPENDENT PROTEASE LA (LON) DOMAIN PROTEIN"/>
    <property type="match status" value="1"/>
</dbReference>
<gene>
    <name evidence="2" type="ORF">SAMN05660909_03317</name>
</gene>
<feature type="domain" description="Lon N-terminal" evidence="1">
    <location>
        <begin position="6"/>
        <end position="184"/>
    </location>
</feature>
<dbReference type="InterPro" id="IPR046336">
    <property type="entry name" value="Lon_prtase_N_sf"/>
</dbReference>
<evidence type="ECO:0000313" key="2">
    <source>
        <dbReference type="EMBL" id="SEA76395.1"/>
    </source>
</evidence>
<dbReference type="RefSeq" id="WP_311202798.1">
    <property type="nucleotide sequence ID" value="NZ_FNRL01000015.1"/>
</dbReference>
<name>A0A1H4DUD1_9BACT</name>
<keyword evidence="3" id="KW-1185">Reference proteome</keyword>
<proteinExistence type="predicted"/>
<evidence type="ECO:0000259" key="1">
    <source>
        <dbReference type="SMART" id="SM00464"/>
    </source>
</evidence>
<dbReference type="PANTHER" id="PTHR46732">
    <property type="entry name" value="ATP-DEPENDENT PROTEASE LA (LON) DOMAIN PROTEIN"/>
    <property type="match status" value="1"/>
</dbReference>
<dbReference type="EMBL" id="FNRL01000015">
    <property type="protein sequence ID" value="SEA76395.1"/>
    <property type="molecule type" value="Genomic_DNA"/>
</dbReference>
<dbReference type="Pfam" id="PF02190">
    <property type="entry name" value="LON_substr_bdg"/>
    <property type="match status" value="1"/>
</dbReference>
<accession>A0A1H4DUD1</accession>